<dbReference type="InterPro" id="IPR050396">
    <property type="entry name" value="Glycosyltr_51/Transpeptidase"/>
</dbReference>
<dbReference type="GO" id="GO:0008955">
    <property type="term" value="F:peptidoglycan glycosyltransferase activity"/>
    <property type="evidence" value="ECO:0007669"/>
    <property type="project" value="UniProtKB-EC"/>
</dbReference>
<evidence type="ECO:0000256" key="11">
    <source>
        <dbReference type="ARBA" id="ARBA00022984"/>
    </source>
</evidence>
<keyword evidence="10" id="KW-0133">Cell shape</keyword>
<evidence type="ECO:0000313" key="21">
    <source>
        <dbReference type="Proteomes" id="UP000176901"/>
    </source>
</evidence>
<dbReference type="GO" id="GO:0009002">
    <property type="term" value="F:serine-type D-Ala-D-Ala carboxypeptidase activity"/>
    <property type="evidence" value="ECO:0007669"/>
    <property type="project" value="UniProtKB-EC"/>
</dbReference>
<dbReference type="SUPFAM" id="SSF56601">
    <property type="entry name" value="beta-lactamase/transpeptidase-like"/>
    <property type="match status" value="1"/>
</dbReference>
<dbReference type="PANTHER" id="PTHR32282:SF11">
    <property type="entry name" value="PENICILLIN-BINDING PROTEIN 1B"/>
    <property type="match status" value="1"/>
</dbReference>
<evidence type="ECO:0000313" key="20">
    <source>
        <dbReference type="EMBL" id="OHA67493.1"/>
    </source>
</evidence>
<comment type="similarity">
    <text evidence="3">In the N-terminal section; belongs to the glycosyltransferase 51 family.</text>
</comment>
<dbReference type="Pfam" id="PF00912">
    <property type="entry name" value="Transgly"/>
    <property type="match status" value="1"/>
</dbReference>
<keyword evidence="4" id="KW-1003">Cell membrane</keyword>
<protein>
    <submittedName>
        <fullName evidence="20">Uncharacterized protein</fullName>
    </submittedName>
</protein>
<keyword evidence="12 17" id="KW-0472">Membrane</keyword>
<comment type="similarity">
    <text evidence="2">In the C-terminal section; belongs to the transpeptidase family.</text>
</comment>
<dbReference type="STRING" id="1802451.A3C82_01215"/>
<comment type="caution">
    <text evidence="20">The sequence shown here is derived from an EMBL/GenBank/DDBJ whole genome shotgun (WGS) entry which is preliminary data.</text>
</comment>
<keyword evidence="13" id="KW-0511">Multifunctional enzyme</keyword>
<proteinExistence type="inferred from homology"/>
<dbReference type="EMBL" id="MHTW01000011">
    <property type="protein sequence ID" value="OHA67493.1"/>
    <property type="molecule type" value="Genomic_DNA"/>
</dbReference>
<keyword evidence="11" id="KW-0573">Peptidoglycan synthesis</keyword>
<dbReference type="Pfam" id="PF00905">
    <property type="entry name" value="Transpeptidase"/>
    <property type="match status" value="1"/>
</dbReference>
<feature type="domain" description="Glycosyl transferase family 51" evidence="19">
    <location>
        <begin position="81"/>
        <end position="254"/>
    </location>
</feature>
<evidence type="ECO:0000256" key="16">
    <source>
        <dbReference type="ARBA" id="ARBA00049902"/>
    </source>
</evidence>
<keyword evidence="9" id="KW-0378">Hydrolase</keyword>
<dbReference type="PANTHER" id="PTHR32282">
    <property type="entry name" value="BINDING PROTEIN TRANSPEPTIDASE, PUTATIVE-RELATED"/>
    <property type="match status" value="1"/>
</dbReference>
<evidence type="ECO:0000256" key="7">
    <source>
        <dbReference type="ARBA" id="ARBA00022676"/>
    </source>
</evidence>
<feature type="domain" description="Penicillin-binding protein transpeptidase" evidence="18">
    <location>
        <begin position="343"/>
        <end position="637"/>
    </location>
</feature>
<evidence type="ECO:0000256" key="6">
    <source>
        <dbReference type="ARBA" id="ARBA00022670"/>
    </source>
</evidence>
<dbReference type="InterPro" id="IPR001460">
    <property type="entry name" value="PCN-bd_Tpept"/>
</dbReference>
<evidence type="ECO:0000256" key="17">
    <source>
        <dbReference type="SAM" id="Phobius"/>
    </source>
</evidence>
<dbReference type="InterPro" id="IPR023346">
    <property type="entry name" value="Lysozyme-like_dom_sf"/>
</dbReference>
<dbReference type="GO" id="GO:0030288">
    <property type="term" value="C:outer membrane-bounded periplasmic space"/>
    <property type="evidence" value="ECO:0007669"/>
    <property type="project" value="TreeGrafter"/>
</dbReference>
<evidence type="ECO:0000256" key="8">
    <source>
        <dbReference type="ARBA" id="ARBA00022679"/>
    </source>
</evidence>
<keyword evidence="17" id="KW-0812">Transmembrane</keyword>
<keyword evidence="17" id="KW-1133">Transmembrane helix</keyword>
<evidence type="ECO:0000256" key="15">
    <source>
        <dbReference type="ARBA" id="ARBA00034000"/>
    </source>
</evidence>
<dbReference type="FunFam" id="1.10.3810.10:FF:000001">
    <property type="entry name" value="Penicillin-binding protein 1A"/>
    <property type="match status" value="1"/>
</dbReference>
<dbReference type="GO" id="GO:0008658">
    <property type="term" value="F:penicillin binding"/>
    <property type="evidence" value="ECO:0007669"/>
    <property type="project" value="InterPro"/>
</dbReference>
<dbReference type="InterPro" id="IPR001264">
    <property type="entry name" value="Glyco_trans_51"/>
</dbReference>
<keyword evidence="14" id="KW-0961">Cell wall biogenesis/degradation</keyword>
<dbReference type="GO" id="GO:0008360">
    <property type="term" value="P:regulation of cell shape"/>
    <property type="evidence" value="ECO:0007669"/>
    <property type="project" value="UniProtKB-KW"/>
</dbReference>
<dbReference type="GO" id="GO:0006508">
    <property type="term" value="P:proteolysis"/>
    <property type="evidence" value="ECO:0007669"/>
    <property type="project" value="UniProtKB-KW"/>
</dbReference>
<feature type="transmembrane region" description="Helical" evidence="17">
    <location>
        <begin position="27"/>
        <end position="50"/>
    </location>
</feature>
<dbReference type="GO" id="GO:0071555">
    <property type="term" value="P:cell wall organization"/>
    <property type="evidence" value="ECO:0007669"/>
    <property type="project" value="UniProtKB-KW"/>
</dbReference>
<gene>
    <name evidence="20" type="ORF">A3C82_01215</name>
</gene>
<keyword evidence="8" id="KW-0808">Transferase</keyword>
<evidence type="ECO:0000256" key="1">
    <source>
        <dbReference type="ARBA" id="ARBA00004236"/>
    </source>
</evidence>
<dbReference type="InterPro" id="IPR012338">
    <property type="entry name" value="Beta-lactam/transpept-like"/>
</dbReference>
<evidence type="ECO:0000256" key="13">
    <source>
        <dbReference type="ARBA" id="ARBA00023268"/>
    </source>
</evidence>
<evidence type="ECO:0000256" key="2">
    <source>
        <dbReference type="ARBA" id="ARBA00007090"/>
    </source>
</evidence>
<dbReference type="Proteomes" id="UP000176901">
    <property type="component" value="Unassembled WGS sequence"/>
</dbReference>
<evidence type="ECO:0000256" key="5">
    <source>
        <dbReference type="ARBA" id="ARBA00022645"/>
    </source>
</evidence>
<evidence type="ECO:0000256" key="12">
    <source>
        <dbReference type="ARBA" id="ARBA00023136"/>
    </source>
</evidence>
<dbReference type="GO" id="GO:0005886">
    <property type="term" value="C:plasma membrane"/>
    <property type="evidence" value="ECO:0007669"/>
    <property type="project" value="UniProtKB-SubCell"/>
</dbReference>
<evidence type="ECO:0000256" key="10">
    <source>
        <dbReference type="ARBA" id="ARBA00022960"/>
    </source>
</evidence>
<comment type="subcellular location">
    <subcellularLocation>
        <location evidence="1">Cell membrane</location>
    </subcellularLocation>
</comment>
<dbReference type="InterPro" id="IPR036950">
    <property type="entry name" value="PBP_transglycosylase"/>
</dbReference>
<evidence type="ECO:0000259" key="19">
    <source>
        <dbReference type="Pfam" id="PF00912"/>
    </source>
</evidence>
<keyword evidence="5" id="KW-0121">Carboxypeptidase</keyword>
<dbReference type="SUPFAM" id="SSF53955">
    <property type="entry name" value="Lysozyme-like"/>
    <property type="match status" value="1"/>
</dbReference>
<accession>A0A1G2R3V8</accession>
<comment type="catalytic activity">
    <reaction evidence="16">
        <text>[GlcNAc-(1-&gt;4)-Mur2Ac(oyl-L-Ala-gamma-D-Glu-L-Lys-D-Ala-D-Ala)](n)-di-trans,octa-cis-undecaprenyl diphosphate + beta-D-GlcNAc-(1-&gt;4)-Mur2Ac(oyl-L-Ala-gamma-D-Glu-L-Lys-D-Ala-D-Ala)-di-trans,octa-cis-undecaprenyl diphosphate = [GlcNAc-(1-&gt;4)-Mur2Ac(oyl-L-Ala-gamma-D-Glu-L-Lys-D-Ala-D-Ala)](n+1)-di-trans,octa-cis-undecaprenyl diphosphate + di-trans,octa-cis-undecaprenyl diphosphate + H(+)</text>
        <dbReference type="Rhea" id="RHEA:23708"/>
        <dbReference type="Rhea" id="RHEA-COMP:9602"/>
        <dbReference type="Rhea" id="RHEA-COMP:9603"/>
        <dbReference type="ChEBI" id="CHEBI:15378"/>
        <dbReference type="ChEBI" id="CHEBI:58405"/>
        <dbReference type="ChEBI" id="CHEBI:60033"/>
        <dbReference type="ChEBI" id="CHEBI:78435"/>
        <dbReference type="EC" id="2.4.99.28"/>
    </reaction>
</comment>
<keyword evidence="6" id="KW-0645">Protease</keyword>
<evidence type="ECO:0000256" key="3">
    <source>
        <dbReference type="ARBA" id="ARBA00007739"/>
    </source>
</evidence>
<dbReference type="Gene3D" id="3.40.710.10">
    <property type="entry name" value="DD-peptidase/beta-lactamase superfamily"/>
    <property type="match status" value="1"/>
</dbReference>
<sequence length="646" mass="71825">MVRGMAKTRHVKRVLSRNSALTRTRKLLHVGFFLFLVLFIAASSLFLYYAKDLPRPERLNEIAFAQPTRIYDRTGEVLLYELFGEEKREFTPLSQIPQHLKEAVLTTEDRYFYSHFGLDWRGVGRSLLKNLRLRDPAQFVGGSTISQQLVRSILLSREKTVPRKIKEVILTLELERRYSKDEILEFYLNQIPLGSTVYGVGAASRFYFGKSAAELSLAESAVIAALIQAPSRYSPYGSHKEDLLARKNYVLGSMELLDYITKEQARDAKNQELAFRDPGLSIQAPHFALYVVDQLLETYGEEFLRESGLKVYTTLDWKLQEKAEEIVRAVGERNIAYDANNAALVALDPATGEILAMVGSKNWFGESYPKGCASGQNCLFDPKLNVATYRIGRQPGSAFKPFAYVTAFSKGHNDMATVVDEETNFGIWGDKEYIPANYDNKFRGTVTLRQSLAQSLNIPSIKVLLNLAGLQESIATAHDMGITTLQDPSKYGPSIVLGGGEVKLLDITSAYGVFATGGKRIPPLSIMRVVDENGATLQENSNTSIAVLPKEATDIITSILSDNEARTPIFGANSLLYFPDKQVAVKTGTTQDFRDGWVVGYSPNILVTGVWVGNNDNSPMNKEPGIVVAGPIWRAFMDYALSTITP</sequence>
<dbReference type="Gene3D" id="1.10.3810.10">
    <property type="entry name" value="Biosynthetic peptidoglycan transglycosylase-like"/>
    <property type="match status" value="1"/>
</dbReference>
<name>A0A1G2R3V8_9BACT</name>
<organism evidence="20 21">
    <name type="scientific">Candidatus Wildermuthbacteria bacterium RIFCSPHIGHO2_02_FULL_47_12</name>
    <dbReference type="NCBI Taxonomy" id="1802451"/>
    <lineage>
        <taxon>Bacteria</taxon>
        <taxon>Candidatus Wildermuthiibacteriota</taxon>
    </lineage>
</organism>
<dbReference type="AlphaFoldDB" id="A0A1G2R3V8"/>
<dbReference type="GO" id="GO:0009252">
    <property type="term" value="P:peptidoglycan biosynthetic process"/>
    <property type="evidence" value="ECO:0007669"/>
    <property type="project" value="UniProtKB-KW"/>
</dbReference>
<evidence type="ECO:0000259" key="18">
    <source>
        <dbReference type="Pfam" id="PF00905"/>
    </source>
</evidence>
<evidence type="ECO:0000256" key="9">
    <source>
        <dbReference type="ARBA" id="ARBA00022801"/>
    </source>
</evidence>
<keyword evidence="7" id="KW-0328">Glycosyltransferase</keyword>
<comment type="catalytic activity">
    <reaction evidence="15">
        <text>Preferential cleavage: (Ac)2-L-Lys-D-Ala-|-D-Ala. Also transpeptidation of peptidyl-alanyl moieties that are N-acyl substituents of D-alanine.</text>
        <dbReference type="EC" id="3.4.16.4"/>
    </reaction>
</comment>
<reference evidence="20 21" key="1">
    <citation type="journal article" date="2016" name="Nat. Commun.">
        <title>Thousands of microbial genomes shed light on interconnected biogeochemical processes in an aquifer system.</title>
        <authorList>
            <person name="Anantharaman K."/>
            <person name="Brown C.T."/>
            <person name="Hug L.A."/>
            <person name="Sharon I."/>
            <person name="Castelle C.J."/>
            <person name="Probst A.J."/>
            <person name="Thomas B.C."/>
            <person name="Singh A."/>
            <person name="Wilkins M.J."/>
            <person name="Karaoz U."/>
            <person name="Brodie E.L."/>
            <person name="Williams K.H."/>
            <person name="Hubbard S.S."/>
            <person name="Banfield J.F."/>
        </authorList>
    </citation>
    <scope>NUCLEOTIDE SEQUENCE [LARGE SCALE GENOMIC DNA]</scope>
</reference>
<evidence type="ECO:0000256" key="4">
    <source>
        <dbReference type="ARBA" id="ARBA00022475"/>
    </source>
</evidence>
<evidence type="ECO:0000256" key="14">
    <source>
        <dbReference type="ARBA" id="ARBA00023316"/>
    </source>
</evidence>